<name>A0AC35UEB3_9BILA</name>
<dbReference type="WBParaSite" id="RSKR_0000990533.1">
    <property type="protein sequence ID" value="RSKR_0000990533.1"/>
    <property type="gene ID" value="RSKR_0000990533"/>
</dbReference>
<sequence>MTTLPCTSKSKPLNLEDMPNDCLLEIFKHLKRADVAKSKLISRTFNGFVNSFHCHLSRPAISKMIIQGKITVPEKERIGRIRFKPISKENTKRTYAISLFKKKANHRNNMISQIEQSTIKETLRFYLKKYVVSDCLRLENVEITPSFFENFNMNYADLCEIKDLSITLSPITITSPDFKQFLGKTSCQSLNIEFCENGDSIINDETFCTLSNLRKINIQLKNNLRLLSVSDKTLEHWQTKSNSTPDIINFDNCNTSFTLSKILYFIKCYQNSINKIVPKNWNFGVIRPTNVEIIGLSCQHEIKYNVFRCLNNDLQIVIELPKPLSQTKPNTEFTNTATFTLSLINEANL</sequence>
<protein>
    <submittedName>
        <fullName evidence="2">F-box domain-containing protein</fullName>
    </submittedName>
</protein>
<organism evidence="1 2">
    <name type="scientific">Rhabditophanes sp. KR3021</name>
    <dbReference type="NCBI Taxonomy" id="114890"/>
    <lineage>
        <taxon>Eukaryota</taxon>
        <taxon>Metazoa</taxon>
        <taxon>Ecdysozoa</taxon>
        <taxon>Nematoda</taxon>
        <taxon>Chromadorea</taxon>
        <taxon>Rhabditida</taxon>
        <taxon>Tylenchina</taxon>
        <taxon>Panagrolaimomorpha</taxon>
        <taxon>Strongyloidoidea</taxon>
        <taxon>Alloionematidae</taxon>
        <taxon>Rhabditophanes</taxon>
    </lineage>
</organism>
<evidence type="ECO:0000313" key="1">
    <source>
        <dbReference type="Proteomes" id="UP000095286"/>
    </source>
</evidence>
<accession>A0AC35UEB3</accession>
<dbReference type="Proteomes" id="UP000095286">
    <property type="component" value="Unplaced"/>
</dbReference>
<evidence type="ECO:0000313" key="2">
    <source>
        <dbReference type="WBParaSite" id="RSKR_0000990533.1"/>
    </source>
</evidence>
<proteinExistence type="predicted"/>
<reference evidence="2" key="1">
    <citation type="submission" date="2016-11" db="UniProtKB">
        <authorList>
            <consortium name="WormBaseParasite"/>
        </authorList>
    </citation>
    <scope>IDENTIFICATION</scope>
    <source>
        <strain evidence="2">KR3021</strain>
    </source>
</reference>